<dbReference type="SUPFAM" id="SSF49373">
    <property type="entry name" value="Invasin/intimin cell-adhesion fragments"/>
    <property type="match status" value="1"/>
</dbReference>
<dbReference type="EMBL" id="SUTG01000004">
    <property type="protein sequence ID" value="MBE6511861.1"/>
    <property type="molecule type" value="Genomic_DNA"/>
</dbReference>
<evidence type="ECO:0000313" key="2">
    <source>
        <dbReference type="Proteomes" id="UP000732619"/>
    </source>
</evidence>
<dbReference type="InterPro" id="IPR008964">
    <property type="entry name" value="Invasin/intimin_cell_adhesion"/>
</dbReference>
<organism evidence="1 2">
    <name type="scientific">Methanobrevibacter olleyae</name>
    <dbReference type="NCBI Taxonomy" id="294671"/>
    <lineage>
        <taxon>Archaea</taxon>
        <taxon>Methanobacteriati</taxon>
        <taxon>Methanobacteriota</taxon>
        <taxon>Methanomada group</taxon>
        <taxon>Methanobacteria</taxon>
        <taxon>Methanobacteriales</taxon>
        <taxon>Methanobacteriaceae</taxon>
        <taxon>Methanobrevibacter</taxon>
    </lineage>
</organism>
<dbReference type="Gene3D" id="2.60.40.10">
    <property type="entry name" value="Immunoglobulins"/>
    <property type="match status" value="1"/>
</dbReference>
<dbReference type="AlphaFoldDB" id="A0A8T3VRC9"/>
<reference evidence="1" key="1">
    <citation type="submission" date="2019-04" db="EMBL/GenBank/DDBJ databases">
        <title>Evolution of Biomass-Degrading Anaerobic Consortia Revealed by Metagenomics.</title>
        <authorList>
            <person name="Peng X."/>
        </authorList>
    </citation>
    <scope>NUCLEOTIDE SEQUENCE</scope>
    <source>
        <strain evidence="1">SIG14</strain>
    </source>
</reference>
<sequence length="420" mass="46026">MKLNLKKVALIFSLFFILLISSALVCAEELESSDSVSDGVDYQVSGVETKSNPSAVDDGHSEPYPVSGNVITSENDVNAVHHSEAIGQNGEAISYVGDCNGNVVENNVFLTDSNINDGSDNLKAVADVNYSISVKNISATENTNVTIIANVKNYDTPVEFGYVLFSLWDDDGNDIGELVPVENGQAVLKTKLPSIPKTSATNWLCGADFYDENYNYLVGTTFLTQIKKAVNPTQILVSNIIGKMGKKVTLVAKVYDEDGLLVTGGKVTFTVNGKSYTVDVKNGKASKTITSPFVGIYTVKVNYKGVGAYKASSAKFKLGSDLKIKFAYYKTLVVKKGAKKYYKITLTNYYTKKPLKSFKIKFKVKINKKTWKTYTLKSNSKGIIKWSTKKLSVGTHNVKICSAYKYFSTNLKGKIVVKRK</sequence>
<accession>A0A8T3VRC9</accession>
<evidence type="ECO:0000313" key="1">
    <source>
        <dbReference type="EMBL" id="MBE6511861.1"/>
    </source>
</evidence>
<dbReference type="InterPro" id="IPR013783">
    <property type="entry name" value="Ig-like_fold"/>
</dbReference>
<comment type="caution">
    <text evidence="1">The sequence shown here is derived from an EMBL/GenBank/DDBJ whole genome shotgun (WGS) entry which is preliminary data.</text>
</comment>
<proteinExistence type="predicted"/>
<gene>
    <name evidence="1" type="ORF">E7Z75_01735</name>
</gene>
<dbReference type="Proteomes" id="UP000732619">
    <property type="component" value="Unassembled WGS sequence"/>
</dbReference>
<name>A0A8T3VRC9_METOL</name>
<protein>
    <submittedName>
        <fullName evidence="1">Ig-like domain repeat protein</fullName>
    </submittedName>
</protein>